<accession>A0A835YIR8</accession>
<dbReference type="OrthoDB" id="7696082at2759"/>
<name>A0A835YIR8_9STRA</name>
<organism evidence="1 2">
    <name type="scientific">Tribonema minus</name>
    <dbReference type="NCBI Taxonomy" id="303371"/>
    <lineage>
        <taxon>Eukaryota</taxon>
        <taxon>Sar</taxon>
        <taxon>Stramenopiles</taxon>
        <taxon>Ochrophyta</taxon>
        <taxon>PX clade</taxon>
        <taxon>Xanthophyceae</taxon>
        <taxon>Tribonematales</taxon>
        <taxon>Tribonemataceae</taxon>
        <taxon>Tribonema</taxon>
    </lineage>
</organism>
<protein>
    <submittedName>
        <fullName evidence="1">Uncharacterized protein</fullName>
    </submittedName>
</protein>
<sequence length="117" mass="12560">LHSQDPIHNGEELMNPLDSATRVLALGDYMAHMSDVRAVIEALPFAEHGLRANDIDRTDRQNWAACQRLAFRKVRACLAALASGGGTPKHGTSAYLEVSSTCCPPASNGSVIVLPYT</sequence>
<reference evidence="1" key="1">
    <citation type="submission" date="2021-02" db="EMBL/GenBank/DDBJ databases">
        <title>First Annotated Genome of the Yellow-green Alga Tribonema minus.</title>
        <authorList>
            <person name="Mahan K.M."/>
        </authorList>
    </citation>
    <scope>NUCLEOTIDE SEQUENCE</scope>
    <source>
        <strain evidence="1">UTEX B ZZ1240</strain>
    </source>
</reference>
<proteinExistence type="predicted"/>
<keyword evidence="2" id="KW-1185">Reference proteome</keyword>
<evidence type="ECO:0000313" key="2">
    <source>
        <dbReference type="Proteomes" id="UP000664859"/>
    </source>
</evidence>
<feature type="non-terminal residue" evidence="1">
    <location>
        <position position="1"/>
    </location>
</feature>
<dbReference type="AlphaFoldDB" id="A0A835YIR8"/>
<comment type="caution">
    <text evidence="1">The sequence shown here is derived from an EMBL/GenBank/DDBJ whole genome shotgun (WGS) entry which is preliminary data.</text>
</comment>
<dbReference type="Proteomes" id="UP000664859">
    <property type="component" value="Unassembled WGS sequence"/>
</dbReference>
<gene>
    <name evidence="1" type="ORF">JKP88DRAFT_171726</name>
</gene>
<dbReference type="EMBL" id="JAFCMP010000541">
    <property type="protein sequence ID" value="KAG5176099.1"/>
    <property type="molecule type" value="Genomic_DNA"/>
</dbReference>
<evidence type="ECO:0000313" key="1">
    <source>
        <dbReference type="EMBL" id="KAG5176099.1"/>
    </source>
</evidence>